<proteinExistence type="predicted"/>
<dbReference type="Proteomes" id="UP000249619">
    <property type="component" value="Unassembled WGS sequence"/>
</dbReference>
<organism evidence="1 2">
    <name type="scientific">Stemphylium lycopersici</name>
    <name type="common">Tomato gray leaf spot disease fungus</name>
    <name type="synonym">Thyrospora lycopersici</name>
    <dbReference type="NCBI Taxonomy" id="183478"/>
    <lineage>
        <taxon>Eukaryota</taxon>
        <taxon>Fungi</taxon>
        <taxon>Dikarya</taxon>
        <taxon>Ascomycota</taxon>
        <taxon>Pezizomycotina</taxon>
        <taxon>Dothideomycetes</taxon>
        <taxon>Pleosporomycetidae</taxon>
        <taxon>Pleosporales</taxon>
        <taxon>Pleosporineae</taxon>
        <taxon>Pleosporaceae</taxon>
        <taxon>Stemphylium</taxon>
    </lineage>
</organism>
<dbReference type="Gene3D" id="3.30.710.10">
    <property type="entry name" value="Potassium Channel Kv1.1, Chain A"/>
    <property type="match status" value="1"/>
</dbReference>
<gene>
    <name evidence="1" type="ORF">DDE83_006474</name>
</gene>
<protein>
    <recommendedName>
        <fullName evidence="3">BTB domain-containing protein</fullName>
    </recommendedName>
</protein>
<sequence>MDDLSFLDALSEDGQSTATLKAVLVGGEVCLISDRICPSIFLDRCPLLYHAFEYGFQSRLQASIEAPSVTAVISLLRYCYTGSYLPPNADYGPVLLLPHVEVYKLAENLDIPQLQLLAHGNFEMQVEFTCCIPTPPQDLLDAIQFVYLHYSSSEARRQHGLVGTLLNYCISKFIYHKLGEDEDFIRVAAAIPEFRQDLCRTNMERNFEDECALDIIRLCLNTLQVQPCIRPTLLASRDLPQEMVREDFVINSDESQNDVTSDVVSGLSSEALEESNLKNIVDSVTTTLAHRPRFQESATMDDIDTPSSDDDEGFTIVSRPRLHVTNPEEPIFGFQLISTPVVDILAATGTDYASDDEWIRL</sequence>
<reference evidence="2" key="1">
    <citation type="submission" date="2018-05" db="EMBL/GenBank/DDBJ databases">
        <title>Draft genome sequence of Stemphylium lycopersici strain CIDEFI 213.</title>
        <authorList>
            <person name="Medina R."/>
            <person name="Franco M.E.E."/>
            <person name="Lucentini C.G."/>
            <person name="Saparrat M.C.N."/>
            <person name="Balatti P.A."/>
        </authorList>
    </citation>
    <scope>NUCLEOTIDE SEQUENCE [LARGE SCALE GENOMIC DNA]</scope>
    <source>
        <strain evidence="2">CIDEFI 213</strain>
    </source>
</reference>
<dbReference type="InterPro" id="IPR011333">
    <property type="entry name" value="SKP1/BTB/POZ_sf"/>
</dbReference>
<keyword evidence="2" id="KW-1185">Reference proteome</keyword>
<name>A0A364MZ08_STELY</name>
<evidence type="ECO:0000313" key="2">
    <source>
        <dbReference type="Proteomes" id="UP000249619"/>
    </source>
</evidence>
<evidence type="ECO:0000313" key="1">
    <source>
        <dbReference type="EMBL" id="RAR07429.1"/>
    </source>
</evidence>
<dbReference type="EMBL" id="QGDH01000100">
    <property type="protein sequence ID" value="RAR07429.1"/>
    <property type="molecule type" value="Genomic_DNA"/>
</dbReference>
<evidence type="ECO:0008006" key="3">
    <source>
        <dbReference type="Google" id="ProtNLM"/>
    </source>
</evidence>
<accession>A0A364MZ08</accession>
<dbReference type="AlphaFoldDB" id="A0A364MZ08"/>
<comment type="caution">
    <text evidence="1">The sequence shown here is derived from an EMBL/GenBank/DDBJ whole genome shotgun (WGS) entry which is preliminary data.</text>
</comment>